<accession>A0A5J4NWR3</accession>
<dbReference type="InterPro" id="IPR050134">
    <property type="entry name" value="NAD-dep_sirtuin_deacylases"/>
</dbReference>
<evidence type="ECO:0000256" key="6">
    <source>
        <dbReference type="ARBA" id="ARBA00022723"/>
    </source>
</evidence>
<evidence type="ECO:0000313" key="17">
    <source>
        <dbReference type="Proteomes" id="UP000324629"/>
    </source>
</evidence>
<name>A0A5J4NWR3_9TREM</name>
<dbReference type="GO" id="GO:0000122">
    <property type="term" value="P:negative regulation of transcription by RNA polymerase II"/>
    <property type="evidence" value="ECO:0007669"/>
    <property type="project" value="TreeGrafter"/>
</dbReference>
<feature type="transmembrane region" description="Helical" evidence="14">
    <location>
        <begin position="461"/>
        <end position="479"/>
    </location>
</feature>
<feature type="transmembrane region" description="Helical" evidence="14">
    <location>
        <begin position="418"/>
        <end position="440"/>
    </location>
</feature>
<dbReference type="PANTHER" id="PTHR11085">
    <property type="entry name" value="NAD-DEPENDENT PROTEIN DEACYLASE SIRTUIN-5, MITOCHONDRIAL-RELATED"/>
    <property type="match status" value="1"/>
</dbReference>
<dbReference type="GO" id="GO:0005789">
    <property type="term" value="C:endoplasmic reticulum membrane"/>
    <property type="evidence" value="ECO:0007669"/>
    <property type="project" value="UniProtKB-SubCell"/>
</dbReference>
<feature type="binding site" evidence="13">
    <location>
        <position position="166"/>
    </location>
    <ligand>
        <name>Zn(2+)</name>
        <dbReference type="ChEBI" id="CHEBI:29105"/>
    </ligand>
</feature>
<feature type="transmembrane region" description="Helical" evidence="14">
    <location>
        <begin position="665"/>
        <end position="682"/>
    </location>
</feature>
<evidence type="ECO:0000256" key="12">
    <source>
        <dbReference type="ARBA" id="ARBA00038170"/>
    </source>
</evidence>
<dbReference type="EMBL" id="QNGE01000573">
    <property type="protein sequence ID" value="KAA3679974.1"/>
    <property type="molecule type" value="Genomic_DNA"/>
</dbReference>
<reference evidence="16 17" key="1">
    <citation type="journal article" date="2019" name="Gigascience">
        <title>Whole-genome sequence of the oriental lung fluke Paragonimus westermani.</title>
        <authorList>
            <person name="Oey H."/>
            <person name="Zakrzewski M."/>
            <person name="Narain K."/>
            <person name="Devi K.R."/>
            <person name="Agatsuma T."/>
            <person name="Nawaratna S."/>
            <person name="Gobert G.N."/>
            <person name="Jones M.K."/>
            <person name="Ragan M.A."/>
            <person name="McManus D.P."/>
            <person name="Krause L."/>
        </authorList>
    </citation>
    <scope>NUCLEOTIDE SEQUENCE [LARGE SCALE GENOMIC DNA]</scope>
    <source>
        <strain evidence="16 17">IND2009</strain>
    </source>
</reference>
<dbReference type="Gene3D" id="3.40.50.1220">
    <property type="entry name" value="TPP-binding domain"/>
    <property type="match status" value="1"/>
</dbReference>
<organism evidence="16 17">
    <name type="scientific">Paragonimus westermani</name>
    <dbReference type="NCBI Taxonomy" id="34504"/>
    <lineage>
        <taxon>Eukaryota</taxon>
        <taxon>Metazoa</taxon>
        <taxon>Spiralia</taxon>
        <taxon>Lophotrochozoa</taxon>
        <taxon>Platyhelminthes</taxon>
        <taxon>Trematoda</taxon>
        <taxon>Digenea</taxon>
        <taxon>Plagiorchiida</taxon>
        <taxon>Troglotremata</taxon>
        <taxon>Troglotrematidae</taxon>
        <taxon>Paragonimus</taxon>
    </lineage>
</organism>
<keyword evidence="6 13" id="KW-0479">Metal-binding</keyword>
<dbReference type="GO" id="GO:0046969">
    <property type="term" value="F:histone H3K9 deacetylase activity, NAD-dependent"/>
    <property type="evidence" value="ECO:0007669"/>
    <property type="project" value="TreeGrafter"/>
</dbReference>
<evidence type="ECO:0000256" key="10">
    <source>
        <dbReference type="ARBA" id="ARBA00023027"/>
    </source>
</evidence>
<comment type="subcellular location">
    <subcellularLocation>
        <location evidence="1">Endoplasmic reticulum membrane</location>
        <topology evidence="1">Multi-pass membrane protein</topology>
    </subcellularLocation>
</comment>
<keyword evidence="3" id="KW-0328">Glycosyltransferase</keyword>
<dbReference type="GO" id="GO:0070403">
    <property type="term" value="F:NAD+ binding"/>
    <property type="evidence" value="ECO:0007669"/>
    <property type="project" value="InterPro"/>
</dbReference>
<keyword evidence="9 14" id="KW-1133">Transmembrane helix</keyword>
<feature type="transmembrane region" description="Helical" evidence="14">
    <location>
        <begin position="485"/>
        <end position="502"/>
    </location>
</feature>
<evidence type="ECO:0000256" key="14">
    <source>
        <dbReference type="SAM" id="Phobius"/>
    </source>
</evidence>
<dbReference type="Gene3D" id="2.20.28.200">
    <property type="match status" value="1"/>
</dbReference>
<evidence type="ECO:0000256" key="1">
    <source>
        <dbReference type="ARBA" id="ARBA00004477"/>
    </source>
</evidence>
<feature type="transmembrane region" description="Helical" evidence="14">
    <location>
        <begin position="724"/>
        <end position="743"/>
    </location>
</feature>
<dbReference type="Pfam" id="PF02146">
    <property type="entry name" value="SIR2"/>
    <property type="match status" value="1"/>
</dbReference>
<keyword evidence="7" id="KW-0256">Endoplasmic reticulum</keyword>
<dbReference type="PANTHER" id="PTHR11085:SF12">
    <property type="entry name" value="NAD-DEPENDENT PROTEIN DEACYLASE SIRTUIN-6"/>
    <property type="match status" value="1"/>
</dbReference>
<dbReference type="GO" id="GO:0046872">
    <property type="term" value="F:metal ion binding"/>
    <property type="evidence" value="ECO:0007669"/>
    <property type="project" value="UniProtKB-KW"/>
</dbReference>
<dbReference type="InterPro" id="IPR003000">
    <property type="entry name" value="Sirtuin"/>
</dbReference>
<gene>
    <name evidence="16" type="ORF">DEA37_0014398</name>
</gene>
<dbReference type="Pfam" id="PF03901">
    <property type="entry name" value="Glyco_transf_22"/>
    <property type="match status" value="1"/>
</dbReference>
<feature type="transmembrane region" description="Helical" evidence="14">
    <location>
        <begin position="636"/>
        <end position="658"/>
    </location>
</feature>
<dbReference type="InterPro" id="IPR029035">
    <property type="entry name" value="DHS-like_NAD/FAD-binding_dom"/>
</dbReference>
<evidence type="ECO:0000259" key="15">
    <source>
        <dbReference type="PROSITE" id="PS50305"/>
    </source>
</evidence>
<dbReference type="FunFam" id="3.40.50.1220:FF:000038">
    <property type="entry name" value="NAD-dependent protein deacetylase sirtuin-6 isoform X2"/>
    <property type="match status" value="1"/>
</dbReference>
<keyword evidence="17" id="KW-1185">Reference proteome</keyword>
<dbReference type="GO" id="GO:0005634">
    <property type="term" value="C:nucleus"/>
    <property type="evidence" value="ECO:0007669"/>
    <property type="project" value="TreeGrafter"/>
</dbReference>
<evidence type="ECO:0000256" key="5">
    <source>
        <dbReference type="ARBA" id="ARBA00022692"/>
    </source>
</evidence>
<comment type="caution">
    <text evidence="16">The sequence shown here is derived from an EMBL/GenBank/DDBJ whole genome shotgun (WGS) entry which is preliminary data.</text>
</comment>
<keyword evidence="8 13" id="KW-0862">Zinc</keyword>
<dbReference type="Proteomes" id="UP000324629">
    <property type="component" value="Unassembled WGS sequence"/>
</dbReference>
<dbReference type="PROSITE" id="PS50305">
    <property type="entry name" value="SIRTUIN"/>
    <property type="match status" value="1"/>
</dbReference>
<evidence type="ECO:0000256" key="3">
    <source>
        <dbReference type="ARBA" id="ARBA00022676"/>
    </source>
</evidence>
<dbReference type="EC" id="2.3.1.286" evidence="2"/>
<keyword evidence="4 16" id="KW-0808">Transferase</keyword>
<sequence length="904" mass="101575">MSVNYASGLSEYTNKGVCGLPEVVDDAAVLKQNVNKLYRLMRDSKFTVVHTGAGISTSVGIPDFRGPKGVWTLEKLGQRPTVSVPFEKAVPSPAHRILVELEKQNIIHYLITQNIDGLHLRSGFPRDRLSILHGDMFIEVCDKCGTFFVRNTPSTTMGLRKTNTLCSYVKPSGRCCRGKLCDTILDWESDLPQLDYARAIESSKRAELHICIGTSLQMYPAASLPLLPTPPKRAGNSPKFQSSKLVIVNLQRTKLVRHACLNIHATADYVLNEIARCFGISLPSLQRSSDIKPFTPFIVLRAMQKPAALPSPRVAGWTLYFVLLFLRLGLVIHVQPGYIHPDEFFQSLEVAAGDVYGLDVYRPWEFVSGEGGPLRSFAGICPLVHFPIWLYRRLLDGPASTPHSNRTTYSGIELLNRIVVPVRLVTALGSIFVDLFVLFASAHLQHPFTRGRHCFLSKSPPIALILYASATFGGLLFSGRTLANTWETITVALFGLLFLGVMNRSQPIQQEAATMNLVPVSLLMCVQAALSSWAIFLRFTYPLFVLPMVITEVYSLLRKFRLSMLIPSALCFLIIALTIHFCLLMDSAYFSGLDFPTLPTWLPIRDLICAPCRFFLYNSDSDSIAKHGLHPRFLHLFVNLPLMLGPAVPLLAFCAPAIRPSPACLTYWCSFIVPLAFLSVVSHQETRFLLPVVPFVLLLVGYCLDVSNESPRTDFIYAMRKSKLGTLFILCWFVQQLFLLFLFNNVHQGGLVSYYKSLPLRACDSSDCSIHVFYHTYMPPRFPFGCTTQQPNYLNVSNMCRTVIDLKGSSESELQRVLMQLRNRTEPCIKCRNVNLIYPGSLSPLNLDFGQFKSVVTTKLFFGHLSFEDLPRFPLNLKNRKGMFADHFNHWYSQLSLHVMTIKV</sequence>
<feature type="domain" description="Deacetylase sirtuin-type" evidence="15">
    <location>
        <begin position="27"/>
        <end position="281"/>
    </location>
</feature>
<proteinExistence type="inferred from homology"/>
<evidence type="ECO:0000256" key="13">
    <source>
        <dbReference type="PROSITE-ProRule" id="PRU00236"/>
    </source>
</evidence>
<keyword evidence="11 14" id="KW-0472">Membrane</keyword>
<feature type="binding site" evidence="13">
    <location>
        <position position="144"/>
    </location>
    <ligand>
        <name>Zn(2+)</name>
        <dbReference type="ChEBI" id="CHEBI:29105"/>
    </ligand>
</feature>
<evidence type="ECO:0000256" key="4">
    <source>
        <dbReference type="ARBA" id="ARBA00022679"/>
    </source>
</evidence>
<keyword evidence="5 14" id="KW-0812">Transmembrane</keyword>
<feature type="transmembrane region" description="Helical" evidence="14">
    <location>
        <begin position="688"/>
        <end position="704"/>
    </location>
</feature>
<evidence type="ECO:0000256" key="9">
    <source>
        <dbReference type="ARBA" id="ARBA00022989"/>
    </source>
</evidence>
<feature type="binding site" evidence="13">
    <location>
        <position position="141"/>
    </location>
    <ligand>
        <name>Zn(2+)</name>
        <dbReference type="ChEBI" id="CHEBI:29105"/>
    </ligand>
</feature>
<dbReference type="GO" id="GO:0016757">
    <property type="term" value="F:glycosyltransferase activity"/>
    <property type="evidence" value="ECO:0007669"/>
    <property type="project" value="UniProtKB-KW"/>
</dbReference>
<feature type="binding site" evidence="13">
    <location>
        <position position="176"/>
    </location>
    <ligand>
        <name>Zn(2+)</name>
        <dbReference type="ChEBI" id="CHEBI:29105"/>
    </ligand>
</feature>
<feature type="active site" description="Proton acceptor" evidence="13">
    <location>
        <position position="133"/>
    </location>
</feature>
<dbReference type="SUPFAM" id="SSF52467">
    <property type="entry name" value="DHS-like NAD/FAD-binding domain"/>
    <property type="match status" value="1"/>
</dbReference>
<evidence type="ECO:0000256" key="7">
    <source>
        <dbReference type="ARBA" id="ARBA00022824"/>
    </source>
</evidence>
<dbReference type="AlphaFoldDB" id="A0A5J4NWR3"/>
<protein>
    <recommendedName>
        <fullName evidence="2">protein acetyllysine N-acetyltransferase</fullName>
        <ecNumber evidence="2">2.3.1.286</ecNumber>
    </recommendedName>
</protein>
<evidence type="ECO:0000256" key="8">
    <source>
        <dbReference type="ARBA" id="ARBA00022833"/>
    </source>
</evidence>
<feature type="transmembrane region" description="Helical" evidence="14">
    <location>
        <begin position="514"/>
        <end position="533"/>
    </location>
</feature>
<dbReference type="InterPro" id="IPR005599">
    <property type="entry name" value="GPI_mannosylTrfase"/>
</dbReference>
<evidence type="ECO:0000256" key="2">
    <source>
        <dbReference type="ARBA" id="ARBA00012928"/>
    </source>
</evidence>
<dbReference type="GO" id="GO:0003714">
    <property type="term" value="F:transcription corepressor activity"/>
    <property type="evidence" value="ECO:0007669"/>
    <property type="project" value="TreeGrafter"/>
</dbReference>
<feature type="transmembrane region" description="Helical" evidence="14">
    <location>
        <begin position="539"/>
        <end position="557"/>
    </location>
</feature>
<evidence type="ECO:0000256" key="11">
    <source>
        <dbReference type="ARBA" id="ARBA00023136"/>
    </source>
</evidence>
<comment type="similarity">
    <text evidence="12">Belongs to the sirtuin family. Class IV subfamily.</text>
</comment>
<dbReference type="InterPro" id="IPR026590">
    <property type="entry name" value="Ssirtuin_cat_dom"/>
</dbReference>
<feature type="transmembrane region" description="Helical" evidence="14">
    <location>
        <begin position="569"/>
        <end position="590"/>
    </location>
</feature>
<evidence type="ECO:0000313" key="16">
    <source>
        <dbReference type="EMBL" id="KAA3679974.1"/>
    </source>
</evidence>
<keyword evidence="10" id="KW-0520">NAD</keyword>